<evidence type="ECO:0000256" key="4">
    <source>
        <dbReference type="SAM" id="MobiDB-lite"/>
    </source>
</evidence>
<evidence type="ECO:0000259" key="5">
    <source>
        <dbReference type="PROSITE" id="PS50011"/>
    </source>
</evidence>
<accession>A0ABR4AT70</accession>
<evidence type="ECO:0000256" key="3">
    <source>
        <dbReference type="PROSITE-ProRule" id="PRU00023"/>
    </source>
</evidence>
<dbReference type="PROSITE" id="PS50088">
    <property type="entry name" value="ANK_REPEAT"/>
    <property type="match status" value="2"/>
</dbReference>
<gene>
    <name evidence="6" type="ORF">ABVK25_010857</name>
</gene>
<evidence type="ECO:0000256" key="1">
    <source>
        <dbReference type="ARBA" id="ARBA00022737"/>
    </source>
</evidence>
<keyword evidence="2 3" id="KW-0040">ANK repeat</keyword>
<dbReference type="Gene3D" id="1.25.40.20">
    <property type="entry name" value="Ankyrin repeat-containing domain"/>
    <property type="match status" value="3"/>
</dbReference>
<feature type="repeat" description="ANK" evidence="3">
    <location>
        <begin position="443"/>
        <end position="475"/>
    </location>
</feature>
<protein>
    <recommendedName>
        <fullName evidence="5">Protein kinase domain-containing protein</fullName>
    </recommendedName>
</protein>
<feature type="region of interest" description="Disordered" evidence="4">
    <location>
        <begin position="802"/>
        <end position="821"/>
    </location>
</feature>
<evidence type="ECO:0000313" key="6">
    <source>
        <dbReference type="EMBL" id="KAL2048905.1"/>
    </source>
</evidence>
<reference evidence="6 7" key="1">
    <citation type="submission" date="2024-09" db="EMBL/GenBank/DDBJ databases">
        <title>Rethinking Asexuality: The Enigmatic Case of Functional Sexual Genes in Lepraria (Stereocaulaceae).</title>
        <authorList>
            <person name="Doellman M."/>
            <person name="Sun Y."/>
            <person name="Barcenas-Pena A."/>
            <person name="Lumbsch H.T."/>
            <person name="Grewe F."/>
        </authorList>
    </citation>
    <scope>NUCLEOTIDE SEQUENCE [LARGE SCALE GENOMIC DNA]</scope>
    <source>
        <strain evidence="6 7">Grewe 0041</strain>
    </source>
</reference>
<dbReference type="SMART" id="SM00248">
    <property type="entry name" value="ANK"/>
    <property type="match status" value="7"/>
</dbReference>
<feature type="repeat" description="ANK" evidence="3">
    <location>
        <begin position="316"/>
        <end position="348"/>
    </location>
</feature>
<dbReference type="PROSITE" id="PS50011">
    <property type="entry name" value="PROTEIN_KINASE_DOM"/>
    <property type="match status" value="1"/>
</dbReference>
<dbReference type="Gene3D" id="1.10.510.10">
    <property type="entry name" value="Transferase(Phosphotransferase) domain 1"/>
    <property type="match status" value="1"/>
</dbReference>
<organism evidence="6 7">
    <name type="scientific">Lepraria finkii</name>
    <dbReference type="NCBI Taxonomy" id="1340010"/>
    <lineage>
        <taxon>Eukaryota</taxon>
        <taxon>Fungi</taxon>
        <taxon>Dikarya</taxon>
        <taxon>Ascomycota</taxon>
        <taxon>Pezizomycotina</taxon>
        <taxon>Lecanoromycetes</taxon>
        <taxon>OSLEUM clade</taxon>
        <taxon>Lecanoromycetidae</taxon>
        <taxon>Lecanorales</taxon>
        <taxon>Lecanorineae</taxon>
        <taxon>Stereocaulaceae</taxon>
        <taxon>Lepraria</taxon>
    </lineage>
</organism>
<feature type="domain" description="Protein kinase" evidence="5">
    <location>
        <begin position="1"/>
        <end position="109"/>
    </location>
</feature>
<dbReference type="PANTHER" id="PTHR24198:SF165">
    <property type="entry name" value="ANKYRIN REPEAT-CONTAINING PROTEIN-RELATED"/>
    <property type="match status" value="1"/>
</dbReference>
<name>A0ABR4AT70_9LECA</name>
<dbReference type="EMBL" id="JBHFEH010000076">
    <property type="protein sequence ID" value="KAL2048905.1"/>
    <property type="molecule type" value="Genomic_DNA"/>
</dbReference>
<keyword evidence="7" id="KW-1185">Reference proteome</keyword>
<dbReference type="InterPro" id="IPR036770">
    <property type="entry name" value="Ankyrin_rpt-contain_sf"/>
</dbReference>
<dbReference type="Pfam" id="PF12796">
    <property type="entry name" value="Ank_2"/>
    <property type="match status" value="2"/>
</dbReference>
<dbReference type="PROSITE" id="PS50297">
    <property type="entry name" value="ANK_REP_REGION"/>
    <property type="match status" value="2"/>
</dbReference>
<keyword evidence="1" id="KW-0677">Repeat</keyword>
<evidence type="ECO:0000313" key="7">
    <source>
        <dbReference type="Proteomes" id="UP001590951"/>
    </source>
</evidence>
<sequence length="922" mass="103066">MTYSSYTGTRGWKPPEVYEDGTRWSEVVPQQVFFKCDCYIYGLLVFSVFLQNGQRPFVPDSTEDWKDDTSIAQPLATVLRLRVFRLLSHKPKSRPEVSPELLCDDSETYRNWASGKKLLERDPDPSNPALRSWLGFWKSMDSAFLSQLYREYDVDSTSFSGASLFGLAICTASTVRDGFQGETLKYMRAAAQASCLGAKGLLNQISRACSSALSLSSTEGSHQRTVWLLEAAASGSFTGLWQLRQMSSSLEQQAWGYFRKNGGFSGSMSPIGISPRPSAVQGKKAVMQLHEAAIFGTGDDISKLANPFNIDEVDDEGQTALYKAARAGNFETLKALVELNADASITTAVAHISCLHWLFMFDSGSIEAVVQMLRSRSAYPSARTKIARQGTYWRHVLFEHFPFHWPIGAPFHWACFTRSFPAMQALLQNGVDVDDLDSETDDQAQTPLGMAMYRGDAEVVSFLLQCGASPNRVDGSGRNPMHMLALSTSQNRLFRLPKCLYWWCNHGAQDTHIELVSKCVNLVVAAGGNINARRGSNQLGNTPLLDAIGSKDGGVTLALLKAGADASLCDELEILPLHHWASLDGGNLIYPGTWEPVFCLLMDLSPQTHETDYLGEDVFHHAVSNPSFDYFKRAMEILLGSPLRKRVTHRNKHGYSLLKSIANRRVTEGKDVELRFGFLLDYDGAVKLDKEDIGGLIWTTCRNDALSDQMCLRIIKRLFNCKEAVSHDDLITKLYGNEPGILADKGTNVLMVAISNAHLETVKFLLRPTIDLQILSMNGLSILDYALNNAELLRRKGLERWSTHAPQGEPPRHRGHSKNRDPNSFKELFWAGQILSNETGRNLVGGETSIYNREKYFAIMDIVELIIERGGKSQSLPGEDSSIARPRQFDAEIVEVEDWGNLYRPEEQPYYDMWKPLYEFDK</sequence>
<dbReference type="InterPro" id="IPR002110">
    <property type="entry name" value="Ankyrin_rpt"/>
</dbReference>
<dbReference type="SUPFAM" id="SSF48403">
    <property type="entry name" value="Ankyrin repeat"/>
    <property type="match status" value="1"/>
</dbReference>
<comment type="caution">
    <text evidence="6">The sequence shown here is derived from an EMBL/GenBank/DDBJ whole genome shotgun (WGS) entry which is preliminary data.</text>
</comment>
<evidence type="ECO:0000256" key="2">
    <source>
        <dbReference type="ARBA" id="ARBA00023043"/>
    </source>
</evidence>
<proteinExistence type="predicted"/>
<dbReference type="InterPro" id="IPR000719">
    <property type="entry name" value="Prot_kinase_dom"/>
</dbReference>
<dbReference type="PANTHER" id="PTHR24198">
    <property type="entry name" value="ANKYRIN REPEAT AND PROTEIN KINASE DOMAIN-CONTAINING PROTEIN"/>
    <property type="match status" value="1"/>
</dbReference>
<dbReference type="Proteomes" id="UP001590951">
    <property type="component" value="Unassembled WGS sequence"/>
</dbReference>